<evidence type="ECO:0000256" key="1">
    <source>
        <dbReference type="ARBA" id="ARBA00023015"/>
    </source>
</evidence>
<dbReference type="Pfam" id="PF07883">
    <property type="entry name" value="Cupin_2"/>
    <property type="match status" value="1"/>
</dbReference>
<dbReference type="EMBL" id="AZEU01000105">
    <property type="protein sequence ID" value="KRL46522.1"/>
    <property type="molecule type" value="Genomic_DNA"/>
</dbReference>
<evidence type="ECO:0000256" key="2">
    <source>
        <dbReference type="ARBA" id="ARBA00023125"/>
    </source>
</evidence>
<feature type="domain" description="HTH araC/xylS-type" evidence="4">
    <location>
        <begin position="177"/>
        <end position="275"/>
    </location>
</feature>
<dbReference type="PATRIC" id="fig|1423769.4.peg.446"/>
<evidence type="ECO:0000313" key="5">
    <source>
        <dbReference type="EMBL" id="KRL46522.1"/>
    </source>
</evidence>
<dbReference type="GO" id="GO:0043565">
    <property type="term" value="F:sequence-specific DNA binding"/>
    <property type="evidence" value="ECO:0007669"/>
    <property type="project" value="InterPro"/>
</dbReference>
<dbReference type="InterPro" id="IPR018060">
    <property type="entry name" value="HTH_AraC"/>
</dbReference>
<dbReference type="PROSITE" id="PS00041">
    <property type="entry name" value="HTH_ARAC_FAMILY_1"/>
    <property type="match status" value="1"/>
</dbReference>
<dbReference type="InterPro" id="IPR037923">
    <property type="entry name" value="HTH-like"/>
</dbReference>
<dbReference type="OrthoDB" id="2211832at2"/>
<evidence type="ECO:0000259" key="4">
    <source>
        <dbReference type="PROSITE" id="PS01124"/>
    </source>
</evidence>
<gene>
    <name evidence="5" type="ORF">FD01_GL000417</name>
</gene>
<dbReference type="Pfam" id="PF12833">
    <property type="entry name" value="HTH_18"/>
    <property type="match status" value="1"/>
</dbReference>
<evidence type="ECO:0000313" key="6">
    <source>
        <dbReference type="Proteomes" id="UP000051790"/>
    </source>
</evidence>
<dbReference type="Gene3D" id="2.60.120.10">
    <property type="entry name" value="Jelly Rolls"/>
    <property type="match status" value="1"/>
</dbReference>
<sequence length="290" mass="33099">MAAFEQVEQWPTLPFKFYQNDPHKPIDFPSHWHPSIELNFLVAGGPLTFTTDGVEHVYQPGDVWATDRRVVHSNSGDSALAWDEFGLIIDEDFLAAKLPSSANWELHLIGHQDQPNHAYREIFQYGLAIRDLITQGVDEYRRLEILSHFYALLVTLGRNFTTQRNPSHVAENGHLVDAVMQKIHTQFAEDLHSADLAQAVHVSTTTLNQQFQAQVHMSVHQYIRLVRLIKARRLLLESDAPIDFIAMSCGFGSTKSFQRNFKTWSGMAPSTYRQTVHTLPPDDLVFLHDD</sequence>
<dbReference type="AlphaFoldDB" id="A0A0R1QVB2"/>
<dbReference type="InterPro" id="IPR013096">
    <property type="entry name" value="Cupin_2"/>
</dbReference>
<dbReference type="InterPro" id="IPR009057">
    <property type="entry name" value="Homeodomain-like_sf"/>
</dbReference>
<name>A0A0R1QVB2_9LACO</name>
<keyword evidence="2" id="KW-0238">DNA-binding</keyword>
<keyword evidence="3" id="KW-0804">Transcription</keyword>
<proteinExistence type="predicted"/>
<comment type="caution">
    <text evidence="5">The sequence shown here is derived from an EMBL/GenBank/DDBJ whole genome shotgun (WGS) entry which is preliminary data.</text>
</comment>
<dbReference type="Proteomes" id="UP000051790">
    <property type="component" value="Unassembled WGS sequence"/>
</dbReference>
<keyword evidence="1" id="KW-0805">Transcription regulation</keyword>
<dbReference type="InterPro" id="IPR018062">
    <property type="entry name" value="HTH_AraC-typ_CS"/>
</dbReference>
<dbReference type="PANTHER" id="PTHR43280">
    <property type="entry name" value="ARAC-FAMILY TRANSCRIPTIONAL REGULATOR"/>
    <property type="match status" value="1"/>
</dbReference>
<dbReference type="Gene3D" id="1.10.10.60">
    <property type="entry name" value="Homeodomain-like"/>
    <property type="match status" value="1"/>
</dbReference>
<dbReference type="RefSeq" id="WP_054716489.1">
    <property type="nucleotide sequence ID" value="NZ_AZEU01000105.1"/>
</dbReference>
<dbReference type="InterPro" id="IPR014710">
    <property type="entry name" value="RmlC-like_jellyroll"/>
</dbReference>
<reference evidence="5 6" key="1">
    <citation type="journal article" date="2015" name="Genome Announc.">
        <title>Expanding the biotechnology potential of lactobacilli through comparative genomics of 213 strains and associated genera.</title>
        <authorList>
            <person name="Sun Z."/>
            <person name="Harris H.M."/>
            <person name="McCann A."/>
            <person name="Guo C."/>
            <person name="Argimon S."/>
            <person name="Zhang W."/>
            <person name="Yang X."/>
            <person name="Jeffery I.B."/>
            <person name="Cooney J.C."/>
            <person name="Kagawa T.F."/>
            <person name="Liu W."/>
            <person name="Song Y."/>
            <person name="Salvetti E."/>
            <person name="Wrobel A."/>
            <person name="Rasinkangas P."/>
            <person name="Parkhill J."/>
            <person name="Rea M.C."/>
            <person name="O'Sullivan O."/>
            <person name="Ritari J."/>
            <person name="Douillard F.P."/>
            <person name="Paul Ross R."/>
            <person name="Yang R."/>
            <person name="Briner A.E."/>
            <person name="Felis G.E."/>
            <person name="de Vos W.M."/>
            <person name="Barrangou R."/>
            <person name="Klaenhammer T.R."/>
            <person name="Caufield P.W."/>
            <person name="Cui Y."/>
            <person name="Zhang H."/>
            <person name="O'Toole P.W."/>
        </authorList>
    </citation>
    <scope>NUCLEOTIDE SEQUENCE [LARGE SCALE GENOMIC DNA]</scope>
    <source>
        <strain evidence="5 6">DSM 13343</strain>
    </source>
</reference>
<accession>A0A0R1QVB2</accession>
<organism evidence="5 6">
    <name type="scientific">Lacticaseibacillus manihotivorans DSM 13343 = JCM 12514</name>
    <dbReference type="NCBI Taxonomy" id="1423769"/>
    <lineage>
        <taxon>Bacteria</taxon>
        <taxon>Bacillati</taxon>
        <taxon>Bacillota</taxon>
        <taxon>Bacilli</taxon>
        <taxon>Lactobacillales</taxon>
        <taxon>Lactobacillaceae</taxon>
        <taxon>Lacticaseibacillus</taxon>
    </lineage>
</organism>
<protein>
    <submittedName>
        <fullName evidence="5">Transcription regulator</fullName>
    </submittedName>
</protein>
<dbReference type="SUPFAM" id="SSF46689">
    <property type="entry name" value="Homeodomain-like"/>
    <property type="match status" value="2"/>
</dbReference>
<evidence type="ECO:0000256" key="3">
    <source>
        <dbReference type="ARBA" id="ARBA00023163"/>
    </source>
</evidence>
<dbReference type="GO" id="GO:0003700">
    <property type="term" value="F:DNA-binding transcription factor activity"/>
    <property type="evidence" value="ECO:0007669"/>
    <property type="project" value="InterPro"/>
</dbReference>
<dbReference type="SMART" id="SM00342">
    <property type="entry name" value="HTH_ARAC"/>
    <property type="match status" value="1"/>
</dbReference>
<dbReference type="PANTHER" id="PTHR43280:SF2">
    <property type="entry name" value="HTH-TYPE TRANSCRIPTIONAL REGULATOR EXSA"/>
    <property type="match status" value="1"/>
</dbReference>
<dbReference type="PROSITE" id="PS01124">
    <property type="entry name" value="HTH_ARAC_FAMILY_2"/>
    <property type="match status" value="1"/>
</dbReference>
<dbReference type="SUPFAM" id="SSF51215">
    <property type="entry name" value="Regulatory protein AraC"/>
    <property type="match status" value="1"/>
</dbReference>
<keyword evidence="6" id="KW-1185">Reference proteome</keyword>